<organism evidence="2">
    <name type="scientific">Woronichinia naegeliana WA131</name>
    <dbReference type="NCBI Taxonomy" id="2824559"/>
    <lineage>
        <taxon>Bacteria</taxon>
        <taxon>Bacillati</taxon>
        <taxon>Cyanobacteriota</taxon>
        <taxon>Cyanophyceae</taxon>
        <taxon>Synechococcales</taxon>
        <taxon>Coelosphaeriaceae</taxon>
        <taxon>Woronichinia</taxon>
    </lineage>
</organism>
<feature type="region of interest" description="Disordered" evidence="1">
    <location>
        <begin position="214"/>
        <end position="235"/>
    </location>
</feature>
<name>A0A977PXJ4_9CYAN</name>
<accession>A0A977PXJ4</accession>
<protein>
    <submittedName>
        <fullName evidence="2">PEP-CTERM sorting domain-containing protein</fullName>
    </submittedName>
</protein>
<gene>
    <name evidence="2" type="ORF">KA717_09035</name>
</gene>
<reference evidence="2" key="1">
    <citation type="submission" date="2021-04" db="EMBL/GenBank/DDBJ databases">
        <title>Genome sequence of Woronichinia naegeliana from Washington state freshwater lake bloom.</title>
        <authorList>
            <person name="Dreher T.W."/>
        </authorList>
    </citation>
    <scope>NUCLEOTIDE SEQUENCE</scope>
    <source>
        <strain evidence="2">WA131</strain>
    </source>
</reference>
<dbReference type="EMBL" id="CP073041">
    <property type="protein sequence ID" value="UXE62829.1"/>
    <property type="molecule type" value="Genomic_DNA"/>
</dbReference>
<dbReference type="Proteomes" id="UP001065613">
    <property type="component" value="Chromosome"/>
</dbReference>
<dbReference type="NCBIfam" id="TIGR04155">
    <property type="entry name" value="cyano_PEP"/>
    <property type="match status" value="1"/>
</dbReference>
<evidence type="ECO:0000313" key="2">
    <source>
        <dbReference type="EMBL" id="UXE62829.1"/>
    </source>
</evidence>
<dbReference type="KEGG" id="wna:KA717_09035"/>
<sequence>MGLPQSASAFNIIKGTDFLHTPGNGNTSFDFGTGIDVVTFKGLTIGPGNTDTKITRLQDAIFDDNNDGILERTSATINIQLTALSLESIAPVNVGGNLYDVFVGLTANNPSTGTMTISHNTVALGGGNLGFDDSGQWQGTFTSLFDVNFDAAFIPQSVGSQFTLSNSISLINQGANWTHNPNGALLVRGQIGDDSVNCYNTTGPGCDPGDFFPGPAQHAKGSPGFPDGHGTEVATPEPLTILGSLAALGFGTAFEKKRGKKSKKDQQD</sequence>
<evidence type="ECO:0000256" key="1">
    <source>
        <dbReference type="SAM" id="MobiDB-lite"/>
    </source>
</evidence>
<proteinExistence type="predicted"/>
<dbReference type="AlphaFoldDB" id="A0A977PXJ4"/>
<dbReference type="InterPro" id="IPR026374">
    <property type="entry name" value="Cyano_PEP"/>
</dbReference>